<dbReference type="AlphaFoldDB" id="A0A1Q8RKX6"/>
<accession>A0A1Q8RKX6</accession>
<feature type="compositionally biased region" description="Gly residues" evidence="1">
    <location>
        <begin position="236"/>
        <end position="251"/>
    </location>
</feature>
<feature type="domain" description="Mso1 N-terminal" evidence="2">
    <location>
        <begin position="19"/>
        <end position="57"/>
    </location>
</feature>
<protein>
    <recommendedName>
        <fullName evidence="2">Mso1 N-terminal domain-containing protein</fullName>
    </recommendedName>
</protein>
<dbReference type="InterPro" id="IPR028095">
    <property type="entry name" value="Mso1_N_dom"/>
</dbReference>
<dbReference type="Pfam" id="PF14475">
    <property type="entry name" value="Mso1_Sec1_bdg"/>
    <property type="match status" value="1"/>
</dbReference>
<comment type="caution">
    <text evidence="3">The sequence shown here is derived from an EMBL/GenBank/DDBJ whole genome shotgun (WGS) entry which is preliminary data.</text>
</comment>
<evidence type="ECO:0000313" key="3">
    <source>
        <dbReference type="EMBL" id="OLN84986.1"/>
    </source>
</evidence>
<sequence length="294" mass="30700">MSSWYSRILTNTTSQISNLQSRLLQSENDGDTEDDTHVCRVLRNYYTEKGRSFPGWLPPDPKAPAPVTPVLAQPAQVGSRYGGLQQQQQPAPTTGLSSLWDNNASAQPRQDAMSLRQGRGAPPPMRGGEQQPVRLSPFARAGDSGRDEVQPRPLPSQRAGSYQSSAAYGRDSASTPPATSGGGSAGGSAQDRLKQRLWGGSRTTSPASGAGSQGPFQPPSRGGSGDYEDRFAPGGMYDGGNRGGGGGGGGDRPFMAANSPWASNETEFGGGSGGRQGLPNGPRRTGLPSGPRMR</sequence>
<evidence type="ECO:0000313" key="4">
    <source>
        <dbReference type="Proteomes" id="UP000186583"/>
    </source>
</evidence>
<feature type="region of interest" description="Disordered" evidence="1">
    <location>
        <begin position="49"/>
        <end position="294"/>
    </location>
</feature>
<dbReference type="Proteomes" id="UP000186583">
    <property type="component" value="Unassembled WGS sequence"/>
</dbReference>
<dbReference type="EMBL" id="MPGH01000185">
    <property type="protein sequence ID" value="OLN84986.1"/>
    <property type="molecule type" value="Genomic_DNA"/>
</dbReference>
<gene>
    <name evidence="3" type="ORF">CCHL11_04005</name>
</gene>
<evidence type="ECO:0000259" key="2">
    <source>
        <dbReference type="Pfam" id="PF14475"/>
    </source>
</evidence>
<name>A0A1Q8RKX6_9PEZI</name>
<proteinExistence type="predicted"/>
<keyword evidence="4" id="KW-1185">Reference proteome</keyword>
<evidence type="ECO:0000256" key="1">
    <source>
        <dbReference type="SAM" id="MobiDB-lite"/>
    </source>
</evidence>
<feature type="compositionally biased region" description="Polar residues" evidence="1">
    <location>
        <begin position="84"/>
        <end position="108"/>
    </location>
</feature>
<organism evidence="3 4">
    <name type="scientific">Colletotrichum chlorophyti</name>
    <dbReference type="NCBI Taxonomy" id="708187"/>
    <lineage>
        <taxon>Eukaryota</taxon>
        <taxon>Fungi</taxon>
        <taxon>Dikarya</taxon>
        <taxon>Ascomycota</taxon>
        <taxon>Pezizomycotina</taxon>
        <taxon>Sordariomycetes</taxon>
        <taxon>Hypocreomycetidae</taxon>
        <taxon>Glomerellales</taxon>
        <taxon>Glomerellaceae</taxon>
        <taxon>Colletotrichum</taxon>
    </lineage>
</organism>
<feature type="compositionally biased region" description="Pro residues" evidence="1">
    <location>
        <begin position="56"/>
        <end position="67"/>
    </location>
</feature>
<dbReference type="OrthoDB" id="2683368at2759"/>
<reference evidence="3 4" key="1">
    <citation type="submission" date="2016-11" db="EMBL/GenBank/DDBJ databases">
        <title>Draft Genome Assembly of Colletotrichum chlorophyti a pathogen of herbaceous plants.</title>
        <authorList>
            <person name="Gan P."/>
            <person name="Narusaka M."/>
            <person name="Tsushima A."/>
            <person name="Narusaka Y."/>
            <person name="Takano Y."/>
            <person name="Shirasu K."/>
        </authorList>
    </citation>
    <scope>NUCLEOTIDE SEQUENCE [LARGE SCALE GENOMIC DNA]</scope>
    <source>
        <strain evidence="3 4">NTL11</strain>
    </source>
</reference>